<protein>
    <submittedName>
        <fullName evidence="1">Uncharacterized protein</fullName>
    </submittedName>
</protein>
<proteinExistence type="predicted"/>
<dbReference type="VEuPathDB" id="VectorBase:AALB014251"/>
<sequence>MGCCCSASDSQDITPVPDRPMPAEEFPPATAFGADNLGAVPDNTNENG</sequence>
<reference evidence="1" key="2">
    <citation type="submission" date="2022-08" db="UniProtKB">
        <authorList>
            <consortium name="EnsemblMetazoa"/>
        </authorList>
    </citation>
    <scope>IDENTIFICATION</scope>
    <source>
        <strain evidence="1">STECLA/ALBI9_A</strain>
    </source>
</reference>
<organism evidence="1 2">
    <name type="scientific">Anopheles albimanus</name>
    <name type="common">New world malaria mosquito</name>
    <dbReference type="NCBI Taxonomy" id="7167"/>
    <lineage>
        <taxon>Eukaryota</taxon>
        <taxon>Metazoa</taxon>
        <taxon>Ecdysozoa</taxon>
        <taxon>Arthropoda</taxon>
        <taxon>Hexapoda</taxon>
        <taxon>Insecta</taxon>
        <taxon>Pterygota</taxon>
        <taxon>Neoptera</taxon>
        <taxon>Endopterygota</taxon>
        <taxon>Diptera</taxon>
        <taxon>Nematocera</taxon>
        <taxon>Culicoidea</taxon>
        <taxon>Culicidae</taxon>
        <taxon>Anophelinae</taxon>
        <taxon>Anopheles</taxon>
    </lineage>
</organism>
<evidence type="ECO:0000313" key="2">
    <source>
        <dbReference type="Proteomes" id="UP000069272"/>
    </source>
</evidence>
<reference evidence="1 2" key="1">
    <citation type="journal article" date="2017" name="G3 (Bethesda)">
        <title>The Physical Genome Mapping of Anopheles albimanus Corrected Scaffold Misassemblies and Identified Interarm Rearrangements in Genus Anopheles.</title>
        <authorList>
            <person name="Artemov G.N."/>
            <person name="Peery A.N."/>
            <person name="Jiang X."/>
            <person name="Tu Z."/>
            <person name="Stegniy V.N."/>
            <person name="Sharakhova M.V."/>
            <person name="Sharakhov I.V."/>
        </authorList>
    </citation>
    <scope>NUCLEOTIDE SEQUENCE [LARGE SCALE GENOMIC DNA]</scope>
    <source>
        <strain evidence="1 2">ALBI9_A</strain>
    </source>
</reference>
<dbReference type="Proteomes" id="UP000069272">
    <property type="component" value="Chromosome 2R"/>
</dbReference>
<dbReference type="EnsemblMetazoa" id="AALB014251-RA">
    <property type="protein sequence ID" value="AALB014251-PA"/>
    <property type="gene ID" value="AALB014251"/>
</dbReference>
<accession>A0A182FX75</accession>
<evidence type="ECO:0000313" key="1">
    <source>
        <dbReference type="EnsemblMetazoa" id="AALB014251-PA"/>
    </source>
</evidence>
<name>A0A182FX75_ANOAL</name>
<dbReference type="AlphaFoldDB" id="A0A182FX75"/>
<keyword evidence="2" id="KW-1185">Reference proteome</keyword>